<dbReference type="InterPro" id="IPR029058">
    <property type="entry name" value="AB_hydrolase_fold"/>
</dbReference>
<comment type="similarity">
    <text evidence="1">Belongs to the esterase D family.</text>
</comment>
<dbReference type="PANTHER" id="PTHR10061">
    <property type="entry name" value="S-FORMYLGLUTATHIONE HYDROLASE"/>
    <property type="match status" value="1"/>
</dbReference>
<protein>
    <recommendedName>
        <fullName evidence="5">S-formylglutathione hydrolase YeiG</fullName>
        <ecNumber evidence="2">3.1.2.12</ecNumber>
    </recommendedName>
</protein>
<dbReference type="Proteomes" id="UP000254799">
    <property type="component" value="Unassembled WGS sequence"/>
</dbReference>
<proteinExistence type="inferred from homology"/>
<dbReference type="Pfam" id="PF00756">
    <property type="entry name" value="Esterase"/>
    <property type="match status" value="1"/>
</dbReference>
<keyword evidence="4 7" id="KW-0378">Hydrolase</keyword>
<dbReference type="SUPFAM" id="SSF53474">
    <property type="entry name" value="alpha/beta-Hydrolases"/>
    <property type="match status" value="1"/>
</dbReference>
<gene>
    <name evidence="7" type="primary">yeiG_3</name>
    <name evidence="7" type="ORF">NCTC8849_04211</name>
</gene>
<evidence type="ECO:0000256" key="4">
    <source>
        <dbReference type="ARBA" id="ARBA00022801"/>
    </source>
</evidence>
<dbReference type="PANTHER" id="PTHR10061:SF1">
    <property type="entry name" value="S-FORMYLGLUTATHIONE HYDROLASE YEIG"/>
    <property type="match status" value="1"/>
</dbReference>
<reference evidence="7 8" key="1">
    <citation type="submission" date="2018-06" db="EMBL/GenBank/DDBJ databases">
        <authorList>
            <consortium name="Pathogen Informatics"/>
            <person name="Doyle S."/>
        </authorList>
    </citation>
    <scope>NUCLEOTIDE SEQUENCE [LARGE SCALE GENOMIC DNA]</scope>
    <source>
        <strain evidence="7 8">NCTC8849</strain>
    </source>
</reference>
<dbReference type="GO" id="GO:0018738">
    <property type="term" value="F:S-formylglutathione hydrolase activity"/>
    <property type="evidence" value="ECO:0007669"/>
    <property type="project" value="UniProtKB-EC"/>
</dbReference>
<organism evidence="7 8">
    <name type="scientific">Klebsiella pneumoniae</name>
    <dbReference type="NCBI Taxonomy" id="573"/>
    <lineage>
        <taxon>Bacteria</taxon>
        <taxon>Pseudomonadati</taxon>
        <taxon>Pseudomonadota</taxon>
        <taxon>Gammaproteobacteria</taxon>
        <taxon>Enterobacterales</taxon>
        <taxon>Enterobacteriaceae</taxon>
        <taxon>Klebsiella/Raoultella group</taxon>
        <taxon>Klebsiella</taxon>
        <taxon>Klebsiella pneumoniae complex</taxon>
    </lineage>
</organism>
<dbReference type="InterPro" id="IPR000801">
    <property type="entry name" value="Esterase-like"/>
</dbReference>
<evidence type="ECO:0000256" key="5">
    <source>
        <dbReference type="ARBA" id="ARBA00039174"/>
    </source>
</evidence>
<dbReference type="GO" id="GO:0046294">
    <property type="term" value="P:formaldehyde catabolic process"/>
    <property type="evidence" value="ECO:0007669"/>
    <property type="project" value="InterPro"/>
</dbReference>
<name>A0A377WLS2_KLEPN</name>
<evidence type="ECO:0000313" key="7">
    <source>
        <dbReference type="EMBL" id="STT55593.1"/>
    </source>
</evidence>
<dbReference type="GO" id="GO:0052689">
    <property type="term" value="F:carboxylic ester hydrolase activity"/>
    <property type="evidence" value="ECO:0007669"/>
    <property type="project" value="UniProtKB-KW"/>
</dbReference>
<keyword evidence="3" id="KW-0719">Serine esterase</keyword>
<evidence type="ECO:0000256" key="6">
    <source>
        <dbReference type="ARBA" id="ARBA00047590"/>
    </source>
</evidence>
<evidence type="ECO:0000256" key="1">
    <source>
        <dbReference type="ARBA" id="ARBA00005622"/>
    </source>
</evidence>
<dbReference type="EMBL" id="UGLC01000002">
    <property type="protein sequence ID" value="STT55593.1"/>
    <property type="molecule type" value="Genomic_DNA"/>
</dbReference>
<dbReference type="Gene3D" id="3.40.50.1820">
    <property type="entry name" value="alpha/beta hydrolase"/>
    <property type="match status" value="1"/>
</dbReference>
<sequence length="75" mass="8579">MQASRPEDAVPTLIDQDDNDPFLAGQLQPAVLAEVARQKAWPLTLRIQPGYDHSYYFIASFIEDHLRFHAQHLFG</sequence>
<evidence type="ECO:0000256" key="2">
    <source>
        <dbReference type="ARBA" id="ARBA00012479"/>
    </source>
</evidence>
<evidence type="ECO:0000313" key="8">
    <source>
        <dbReference type="Proteomes" id="UP000254799"/>
    </source>
</evidence>
<accession>A0A377WLS2</accession>
<evidence type="ECO:0000256" key="3">
    <source>
        <dbReference type="ARBA" id="ARBA00022487"/>
    </source>
</evidence>
<dbReference type="EC" id="3.1.2.12" evidence="2"/>
<dbReference type="InterPro" id="IPR014186">
    <property type="entry name" value="S-formylglutathione_hydrol"/>
</dbReference>
<comment type="catalytic activity">
    <reaction evidence="6">
        <text>S-formylglutathione + H2O = formate + glutathione + H(+)</text>
        <dbReference type="Rhea" id="RHEA:14961"/>
        <dbReference type="ChEBI" id="CHEBI:15377"/>
        <dbReference type="ChEBI" id="CHEBI:15378"/>
        <dbReference type="ChEBI" id="CHEBI:15740"/>
        <dbReference type="ChEBI" id="CHEBI:57688"/>
        <dbReference type="ChEBI" id="CHEBI:57925"/>
        <dbReference type="EC" id="3.1.2.12"/>
    </reaction>
</comment>
<dbReference type="AlphaFoldDB" id="A0A377WLS2"/>
<dbReference type="GO" id="GO:0005829">
    <property type="term" value="C:cytosol"/>
    <property type="evidence" value="ECO:0007669"/>
    <property type="project" value="TreeGrafter"/>
</dbReference>